<dbReference type="InterPro" id="IPR002052">
    <property type="entry name" value="DNA_methylase_N6_adenine_CS"/>
</dbReference>
<name>A0ABS0LR37_9LACT</name>
<keyword evidence="1 3" id="KW-0489">Methyltransferase</keyword>
<dbReference type="EC" id="2.1.1.171" evidence="3"/>
<dbReference type="SUPFAM" id="SSF53335">
    <property type="entry name" value="S-adenosyl-L-methionine-dependent methyltransferases"/>
    <property type="match status" value="1"/>
</dbReference>
<protein>
    <submittedName>
        <fullName evidence="3">16S rRNA (Guanine(966)-N(2))-methyltransferase RsmD</fullName>
        <ecNumber evidence="3">2.1.1.171</ecNumber>
    </submittedName>
</protein>
<sequence length="188" mass="21672">MRVVAGEYRSRPIKAVPGKNTRPTTDKIKESMFNLLGSYLPVGGRVLDFYAGSGALAIEAVSRGVGQAILCEQYRPAIETIEENIRMTREEAKFILLRGKNRSRLKRWYEQCQLRFDLVFLDPPYHSAQLQEDMVWLKEQGLLTDEALVLCESDDHLELPGEFEEFYLLKQKSYGITTLRLYQYKGVE</sequence>
<dbReference type="GO" id="GO:0052913">
    <property type="term" value="F:16S rRNA (guanine(966)-N(2))-methyltransferase activity"/>
    <property type="evidence" value="ECO:0007669"/>
    <property type="project" value="UniProtKB-EC"/>
</dbReference>
<reference evidence="3 4" key="1">
    <citation type="submission" date="2020-07" db="EMBL/GenBank/DDBJ databases">
        <title>Facklamia lactis sp. nov., isolated from raw milk.</title>
        <authorList>
            <person name="Doll E.V."/>
            <person name="Huptas C."/>
            <person name="Staib L."/>
            <person name="Wenning M."/>
            <person name="Scherer S."/>
        </authorList>
    </citation>
    <scope>NUCLEOTIDE SEQUENCE [LARGE SCALE GENOMIC DNA]</scope>
    <source>
        <strain evidence="3 4">DSM 111018</strain>
    </source>
</reference>
<proteinExistence type="predicted"/>
<dbReference type="InterPro" id="IPR029063">
    <property type="entry name" value="SAM-dependent_MTases_sf"/>
</dbReference>
<dbReference type="EMBL" id="JACBXQ010000004">
    <property type="protein sequence ID" value="MBG9986631.1"/>
    <property type="molecule type" value="Genomic_DNA"/>
</dbReference>
<dbReference type="PROSITE" id="PS00092">
    <property type="entry name" value="N6_MTASE"/>
    <property type="match status" value="1"/>
</dbReference>
<comment type="caution">
    <text evidence="3">The sequence shown here is derived from an EMBL/GenBank/DDBJ whole genome shotgun (WGS) entry which is preliminary data.</text>
</comment>
<dbReference type="InterPro" id="IPR004398">
    <property type="entry name" value="RNA_MeTrfase_RsmD"/>
</dbReference>
<dbReference type="CDD" id="cd02440">
    <property type="entry name" value="AdoMet_MTases"/>
    <property type="match status" value="1"/>
</dbReference>
<evidence type="ECO:0000313" key="4">
    <source>
        <dbReference type="Proteomes" id="UP000721415"/>
    </source>
</evidence>
<dbReference type="PANTHER" id="PTHR43542:SF1">
    <property type="entry name" value="METHYLTRANSFERASE"/>
    <property type="match status" value="1"/>
</dbReference>
<evidence type="ECO:0000313" key="3">
    <source>
        <dbReference type="EMBL" id="MBG9986631.1"/>
    </source>
</evidence>
<dbReference type="Pfam" id="PF03602">
    <property type="entry name" value="Cons_hypoth95"/>
    <property type="match status" value="1"/>
</dbReference>
<evidence type="ECO:0000256" key="1">
    <source>
        <dbReference type="ARBA" id="ARBA00022603"/>
    </source>
</evidence>
<evidence type="ECO:0000256" key="2">
    <source>
        <dbReference type="ARBA" id="ARBA00022679"/>
    </source>
</evidence>
<dbReference type="Proteomes" id="UP000721415">
    <property type="component" value="Unassembled WGS sequence"/>
</dbReference>
<dbReference type="NCBIfam" id="TIGR00095">
    <property type="entry name" value="16S rRNA (guanine(966)-N(2))-methyltransferase RsmD"/>
    <property type="match status" value="1"/>
</dbReference>
<dbReference type="Gene3D" id="3.40.50.150">
    <property type="entry name" value="Vaccinia Virus protein VP39"/>
    <property type="match status" value="1"/>
</dbReference>
<keyword evidence="4" id="KW-1185">Reference proteome</keyword>
<gene>
    <name evidence="3" type="primary">rsmD</name>
    <name evidence="3" type="ORF">HZY91_06950</name>
</gene>
<dbReference type="PANTHER" id="PTHR43542">
    <property type="entry name" value="METHYLTRANSFERASE"/>
    <property type="match status" value="1"/>
</dbReference>
<organism evidence="3 4">
    <name type="scientific">Facklamia lactis</name>
    <dbReference type="NCBI Taxonomy" id="2749967"/>
    <lineage>
        <taxon>Bacteria</taxon>
        <taxon>Bacillati</taxon>
        <taxon>Bacillota</taxon>
        <taxon>Bacilli</taxon>
        <taxon>Lactobacillales</taxon>
        <taxon>Aerococcaceae</taxon>
        <taxon>Facklamia</taxon>
    </lineage>
</organism>
<keyword evidence="2 3" id="KW-0808">Transferase</keyword>
<dbReference type="PIRSF" id="PIRSF004553">
    <property type="entry name" value="CHP00095"/>
    <property type="match status" value="1"/>
</dbReference>
<accession>A0ABS0LR37</accession>